<protein>
    <submittedName>
        <fullName evidence="2">Uncharacterized protein</fullName>
    </submittedName>
</protein>
<keyword evidence="3" id="KW-1185">Reference proteome</keyword>
<dbReference type="InterPro" id="IPR029779">
    <property type="entry name" value="Rmp24-like"/>
</dbReference>
<feature type="compositionally biased region" description="Low complexity" evidence="1">
    <location>
        <begin position="233"/>
        <end position="252"/>
    </location>
</feature>
<feature type="region of interest" description="Disordered" evidence="1">
    <location>
        <begin position="129"/>
        <end position="153"/>
    </location>
</feature>
<sequence length="335" mass="39155">MDKESELAEEKRLNFLLNSSKFLKYITCSNNMNVEKLLLTRSRVRRFNEDFCKYCFRPWNDGFFTLKVRPKPVVGKRIRKLLRKQEEAPGKLTLFQQKLLEFVKLNQGNKLVITCLSCRKNKIKRMPKCNNENTKKEQMKEETREEENTTKVKKKKKRKKDLFVGLNPEVVLKTALNENASVESPNINFKASKPVTNCSKPFNLTSLKGLNLKYQASNLKSGVKKINEECSFNPNDVQSNNNVNSTNNQNDQSRSKNSAFFNNLEIKRRLEQQKKREMQKMITHLKCNRDLREKVVGKEKTEGRERNSKGKRRKATAEKKPDLKNFLRAFGNPVK</sequence>
<organism evidence="2 3">
    <name type="scientific">Gryllus longicercus</name>
    <dbReference type="NCBI Taxonomy" id="2509291"/>
    <lineage>
        <taxon>Eukaryota</taxon>
        <taxon>Metazoa</taxon>
        <taxon>Ecdysozoa</taxon>
        <taxon>Arthropoda</taxon>
        <taxon>Hexapoda</taxon>
        <taxon>Insecta</taxon>
        <taxon>Pterygota</taxon>
        <taxon>Neoptera</taxon>
        <taxon>Polyneoptera</taxon>
        <taxon>Orthoptera</taxon>
        <taxon>Ensifera</taxon>
        <taxon>Gryllidea</taxon>
        <taxon>Grylloidea</taxon>
        <taxon>Gryllidae</taxon>
        <taxon>Gryllinae</taxon>
        <taxon>Gryllus</taxon>
    </lineage>
</organism>
<feature type="compositionally biased region" description="Basic and acidic residues" evidence="1">
    <location>
        <begin position="315"/>
        <end position="325"/>
    </location>
</feature>
<feature type="region of interest" description="Disordered" evidence="1">
    <location>
        <begin position="294"/>
        <end position="335"/>
    </location>
</feature>
<evidence type="ECO:0000256" key="1">
    <source>
        <dbReference type="SAM" id="MobiDB-lite"/>
    </source>
</evidence>
<feature type="compositionally biased region" description="Basic and acidic residues" evidence="1">
    <location>
        <begin position="294"/>
        <end position="308"/>
    </location>
</feature>
<name>A0AAN9VXU8_9ORTH</name>
<dbReference type="EMBL" id="JAZDUA010000011">
    <property type="protein sequence ID" value="KAK7873604.1"/>
    <property type="molecule type" value="Genomic_DNA"/>
</dbReference>
<dbReference type="AlphaFoldDB" id="A0AAN9VXU8"/>
<accession>A0AAN9VXU8</accession>
<dbReference type="Pfam" id="PF15719">
    <property type="entry name" value="Rmp24-like"/>
    <property type="match status" value="1"/>
</dbReference>
<evidence type="ECO:0000313" key="3">
    <source>
        <dbReference type="Proteomes" id="UP001378592"/>
    </source>
</evidence>
<feature type="region of interest" description="Disordered" evidence="1">
    <location>
        <begin position="233"/>
        <end position="258"/>
    </location>
</feature>
<proteinExistence type="predicted"/>
<gene>
    <name evidence="2" type="ORF">R5R35_009294</name>
</gene>
<reference evidence="2 3" key="1">
    <citation type="submission" date="2024-03" db="EMBL/GenBank/DDBJ databases">
        <title>The genome assembly and annotation of the cricket Gryllus longicercus Weissman &amp; Gray.</title>
        <authorList>
            <person name="Szrajer S."/>
            <person name="Gray D."/>
            <person name="Ylla G."/>
        </authorList>
    </citation>
    <scope>NUCLEOTIDE SEQUENCE [LARGE SCALE GENOMIC DNA]</scope>
    <source>
        <strain evidence="2">DAG 2021-001</strain>
        <tissue evidence="2">Whole body minus gut</tissue>
    </source>
</reference>
<feature type="compositionally biased region" description="Basic and acidic residues" evidence="1">
    <location>
        <begin position="133"/>
        <end position="150"/>
    </location>
</feature>
<comment type="caution">
    <text evidence="2">The sequence shown here is derived from an EMBL/GenBank/DDBJ whole genome shotgun (WGS) entry which is preliminary data.</text>
</comment>
<evidence type="ECO:0000313" key="2">
    <source>
        <dbReference type="EMBL" id="KAK7873604.1"/>
    </source>
</evidence>
<dbReference type="Proteomes" id="UP001378592">
    <property type="component" value="Unassembled WGS sequence"/>
</dbReference>